<comment type="caution">
    <text evidence="8">The sequence shown here is derived from an EMBL/GenBank/DDBJ whole genome shotgun (WGS) entry which is preliminary data.</text>
</comment>
<keyword evidence="3" id="KW-0255">Endonuclease</keyword>
<dbReference type="PANTHER" id="PTHR30636:SF3">
    <property type="entry name" value="UPF0701 PROTEIN YICC"/>
    <property type="match status" value="1"/>
</dbReference>
<evidence type="ECO:0000259" key="7">
    <source>
        <dbReference type="Pfam" id="PF08340"/>
    </source>
</evidence>
<protein>
    <submittedName>
        <fullName evidence="8">YicC family protein</fullName>
    </submittedName>
</protein>
<dbReference type="Pfam" id="PF08340">
    <property type="entry name" value="YicC-like_C"/>
    <property type="match status" value="1"/>
</dbReference>
<comment type="similarity">
    <text evidence="5">Belongs to the YicC/YloC family.</text>
</comment>
<evidence type="ECO:0000256" key="5">
    <source>
        <dbReference type="ARBA" id="ARBA00035648"/>
    </source>
</evidence>
<dbReference type="PANTHER" id="PTHR30636">
    <property type="entry name" value="UPF0701 PROTEIN YICC"/>
    <property type="match status" value="1"/>
</dbReference>
<evidence type="ECO:0000256" key="2">
    <source>
        <dbReference type="ARBA" id="ARBA00022722"/>
    </source>
</evidence>
<reference evidence="8 9" key="1">
    <citation type="journal article" date="2019" name="Nat. Microbiol.">
        <title>Mediterranean grassland soil C-N compound turnover is dependent on rainfall and depth, and is mediated by genomically divergent microorganisms.</title>
        <authorList>
            <person name="Diamond S."/>
            <person name="Andeer P.F."/>
            <person name="Li Z."/>
            <person name="Crits-Christoph A."/>
            <person name="Burstein D."/>
            <person name="Anantharaman K."/>
            <person name="Lane K.R."/>
            <person name="Thomas B.C."/>
            <person name="Pan C."/>
            <person name="Northen T.R."/>
            <person name="Banfield J.F."/>
        </authorList>
    </citation>
    <scope>NUCLEOTIDE SEQUENCE [LARGE SCALE GENOMIC DNA]</scope>
    <source>
        <strain evidence="8">NP_6</strain>
    </source>
</reference>
<dbReference type="Proteomes" id="UP000318093">
    <property type="component" value="Unassembled WGS sequence"/>
</dbReference>
<evidence type="ECO:0000259" key="6">
    <source>
        <dbReference type="Pfam" id="PF03755"/>
    </source>
</evidence>
<feature type="domain" description="Endoribonuclease YicC-like C-terminal" evidence="7">
    <location>
        <begin position="173"/>
        <end position="292"/>
    </location>
</feature>
<keyword evidence="4" id="KW-0378">Hydrolase</keyword>
<evidence type="ECO:0000313" key="8">
    <source>
        <dbReference type="EMBL" id="TMI83053.1"/>
    </source>
</evidence>
<dbReference type="InterPro" id="IPR013527">
    <property type="entry name" value="YicC-like_N"/>
</dbReference>
<sequence length="292" mass="32466">MVRSMTGFGAGDLTTAAGRYVVEVRTLNHRFLEVVVRLPRELAPIEDRVRGLVQGRILRGRVEIAIMRENYGKRARTVKVDIDLAKAFIGALNDLKRAVELAGTPDLAMLAALPDLVKIEDQKEDLDAAWEAIAVGVRQAIDRLVAMRETEGARLASDLELRVRRLGQRIEEVERRAPEVVKDHAARLARRIEELLGTAHVDEGRLAAEVAFFADRSDISEEITRFRSHLAQIQQHLDGTGAVGRTLEFLVQELGREANTIGSKANDLEISTAMIAVKGELESLREQIQNVE</sequence>
<dbReference type="GO" id="GO:0004521">
    <property type="term" value="F:RNA endonuclease activity"/>
    <property type="evidence" value="ECO:0007669"/>
    <property type="project" value="InterPro"/>
</dbReference>
<dbReference type="EMBL" id="VBAN01000130">
    <property type="protein sequence ID" value="TMI83053.1"/>
    <property type="molecule type" value="Genomic_DNA"/>
</dbReference>
<dbReference type="GO" id="GO:0016787">
    <property type="term" value="F:hydrolase activity"/>
    <property type="evidence" value="ECO:0007669"/>
    <property type="project" value="UniProtKB-KW"/>
</dbReference>
<dbReference type="InterPro" id="IPR013551">
    <property type="entry name" value="YicC-like_C"/>
</dbReference>
<evidence type="ECO:0000256" key="3">
    <source>
        <dbReference type="ARBA" id="ARBA00022759"/>
    </source>
</evidence>
<name>A0A537JHN9_9BACT</name>
<dbReference type="InterPro" id="IPR005229">
    <property type="entry name" value="YicC/YloC-like"/>
</dbReference>
<evidence type="ECO:0000313" key="9">
    <source>
        <dbReference type="Proteomes" id="UP000318093"/>
    </source>
</evidence>
<feature type="domain" description="Endoribonuclease YicC-like N-terminal" evidence="6">
    <location>
        <begin position="2"/>
        <end position="156"/>
    </location>
</feature>
<evidence type="ECO:0000256" key="4">
    <source>
        <dbReference type="ARBA" id="ARBA00022801"/>
    </source>
</evidence>
<proteinExistence type="inferred from homology"/>
<gene>
    <name evidence="8" type="ORF">E6H03_04455</name>
</gene>
<dbReference type="Pfam" id="PF03755">
    <property type="entry name" value="YicC-like_N"/>
    <property type="match status" value="1"/>
</dbReference>
<organism evidence="8 9">
    <name type="scientific">Candidatus Segetimicrobium genomatis</name>
    <dbReference type="NCBI Taxonomy" id="2569760"/>
    <lineage>
        <taxon>Bacteria</taxon>
        <taxon>Bacillati</taxon>
        <taxon>Candidatus Sysuimicrobiota</taxon>
        <taxon>Candidatus Sysuimicrobiia</taxon>
        <taxon>Candidatus Sysuimicrobiales</taxon>
        <taxon>Candidatus Segetimicrobiaceae</taxon>
        <taxon>Candidatus Segetimicrobium</taxon>
    </lineage>
</organism>
<accession>A0A537JHN9</accession>
<keyword evidence="2" id="KW-0540">Nuclease</keyword>
<comment type="cofactor">
    <cofactor evidence="1">
        <name>a divalent metal cation</name>
        <dbReference type="ChEBI" id="CHEBI:60240"/>
    </cofactor>
</comment>
<dbReference type="AlphaFoldDB" id="A0A537JHN9"/>
<evidence type="ECO:0000256" key="1">
    <source>
        <dbReference type="ARBA" id="ARBA00001968"/>
    </source>
</evidence>
<dbReference type="NCBIfam" id="TIGR00255">
    <property type="entry name" value="YicC/YloC family endoribonuclease"/>
    <property type="match status" value="1"/>
</dbReference>